<feature type="coiled-coil region" evidence="1">
    <location>
        <begin position="310"/>
        <end position="470"/>
    </location>
</feature>
<reference evidence="4" key="2">
    <citation type="submission" date="2020-05" db="UniProtKB">
        <authorList>
            <consortium name="Ensembl"/>
        </authorList>
    </citation>
    <scope>IDENTIFICATION</scope>
</reference>
<feature type="compositionally biased region" description="Polar residues" evidence="2">
    <location>
        <begin position="102"/>
        <end position="113"/>
    </location>
</feature>
<dbReference type="CDD" id="cd21912">
    <property type="entry name" value="CC1_T3JAM"/>
    <property type="match status" value="1"/>
</dbReference>
<sequence length="586" mass="69011">MFMEPSKSPTAQKQERFEDKLERRLECHEILRSRYNITSCRQDTPSWGREQDNQGQSLRQQEFFKRRHLWAEGLEGRRIRSPPKFQKYIRYSSLKHSTHLQSINTDHGLSENNKLSRKHNHSKTYPFDYKGLNLDTLNKGSQWDSAHDLINRNKMSTREKGVQTSQSLTGLTSICIKRDSSQQTDCATSVLNGMIRSQTGRKNTELCKDCSHNASLLHRDQDQGGYLSCCVKSGVKHYQYELLELSEYLVEALHRERKLKKKLCSLQELFRTLLQTSEKSFKAQVNEDKLKCKVAVLEKQLFIYSQNFPKTSVKKVLLEMEEEKQRYEEKAKESLQKLTEDKFSAEKNLENTKVSLAVTSGECDIWKEEYEKLKMDWSELTNKHSELKNELFVLQSKLQWIETKDLQMQQLYSHLQSLEREKTELEALNEQLQEDNEQKKERLYSMEVRLRNAEVLKLEMEIKMNDLQNEGLAMNLIKSSMVTHNIGTLNIERAPTQQLQEDTVKLLTEKLTAKEKECEYLQTEMDSLTEEFQSCQRKLRQCREELRGTHNQKPKRKCSFWTPLLVLIFAVVTMFLFSANMEYFIQ</sequence>
<protein>
    <submittedName>
        <fullName evidence="4">TRAF3 interacting protein 3</fullName>
    </submittedName>
</protein>
<keyword evidence="3" id="KW-0812">Transmembrane</keyword>
<gene>
    <name evidence="4" type="primary">LOC100145338</name>
</gene>
<dbReference type="GeneTree" id="ENSGT00940000160260"/>
<dbReference type="Ensembl" id="ENSXETT00000064698">
    <property type="protein sequence ID" value="ENSXETP00000060242"/>
    <property type="gene ID" value="ENSXETG00000032456"/>
</dbReference>
<dbReference type="PANTHER" id="PTHR15715">
    <property type="entry name" value="CENTROSOMAL PROTEIN OF 170 KDA"/>
    <property type="match status" value="1"/>
</dbReference>
<evidence type="ECO:0000256" key="2">
    <source>
        <dbReference type="SAM" id="MobiDB-lite"/>
    </source>
</evidence>
<feature type="coiled-coil region" evidence="1">
    <location>
        <begin position="504"/>
        <end position="545"/>
    </location>
</feature>
<dbReference type="FunCoup" id="A0A6I8PN20">
    <property type="interactions" value="368"/>
</dbReference>
<dbReference type="AlphaFoldDB" id="A0A6I8PN20"/>
<evidence type="ECO:0000256" key="3">
    <source>
        <dbReference type="SAM" id="Phobius"/>
    </source>
</evidence>
<feature type="transmembrane region" description="Helical" evidence="3">
    <location>
        <begin position="560"/>
        <end position="579"/>
    </location>
</feature>
<accession>A0A6I8PN20</accession>
<keyword evidence="1" id="KW-0175">Coiled coil</keyword>
<dbReference type="InParanoid" id="A0A6I8PN20"/>
<feature type="region of interest" description="Disordered" evidence="2">
    <location>
        <begin position="102"/>
        <end position="122"/>
    </location>
</feature>
<keyword evidence="3" id="KW-0472">Membrane</keyword>
<keyword evidence="3" id="KW-1133">Transmembrane helix</keyword>
<evidence type="ECO:0000313" key="4">
    <source>
        <dbReference type="Ensembl" id="ENSXETP00000060242"/>
    </source>
</evidence>
<proteinExistence type="predicted"/>
<dbReference type="PANTHER" id="PTHR15715:SF21">
    <property type="entry name" value="TRAF3-INTERACTING JNK-ACTIVATING MODULATOR"/>
    <property type="match status" value="1"/>
</dbReference>
<dbReference type="InterPro" id="IPR051176">
    <property type="entry name" value="Cent_Immune-Sig_Mod"/>
</dbReference>
<organism evidence="4">
    <name type="scientific">Xenopus tropicalis</name>
    <name type="common">Western clawed frog</name>
    <name type="synonym">Silurana tropicalis</name>
    <dbReference type="NCBI Taxonomy" id="8364"/>
    <lineage>
        <taxon>Eukaryota</taxon>
        <taxon>Metazoa</taxon>
        <taxon>Chordata</taxon>
        <taxon>Craniata</taxon>
        <taxon>Vertebrata</taxon>
        <taxon>Euteleostomi</taxon>
        <taxon>Amphibia</taxon>
        <taxon>Batrachia</taxon>
        <taxon>Anura</taxon>
        <taxon>Pipoidea</taxon>
        <taxon>Pipidae</taxon>
        <taxon>Xenopodinae</taxon>
        <taxon>Xenopus</taxon>
        <taxon>Silurana</taxon>
    </lineage>
</organism>
<dbReference type="Bgee" id="ENSXETG00000032456">
    <property type="expression patterns" value="Expressed in liver and 12 other cell types or tissues"/>
</dbReference>
<evidence type="ECO:0000256" key="1">
    <source>
        <dbReference type="SAM" id="Coils"/>
    </source>
</evidence>
<name>A0A6I8PN20_XENTR</name>
<reference evidence="4" key="1">
    <citation type="journal article" date="2010" name="Science">
        <title>The genome of the Western clawed frog Xenopus tropicalis.</title>
        <authorList>
            <person name="Hellsten U."/>
            <person name="Harland R.M."/>
            <person name="Gilchrist M.J."/>
            <person name="Hendrix D."/>
            <person name="Jurka J."/>
            <person name="Kapitonov V."/>
            <person name="Ovcharenko I."/>
            <person name="Putnam N.H."/>
            <person name="Shu S."/>
            <person name="Taher L."/>
            <person name="Blitz I.L."/>
            <person name="Blumberg B."/>
            <person name="Dichmann D.S."/>
            <person name="Dubchak I."/>
            <person name="Amaya E."/>
            <person name="Detter J.C."/>
            <person name="Fletcher R."/>
            <person name="Gerhard D.S."/>
            <person name="Goodstein D."/>
            <person name="Graves T."/>
            <person name="Grigoriev I.V."/>
            <person name="Grimwood J."/>
            <person name="Kawashima T."/>
            <person name="Lindquist E."/>
            <person name="Lucas S.M."/>
            <person name="Mead P.E."/>
            <person name="Mitros T."/>
            <person name="Ogino H."/>
            <person name="Ohta Y."/>
            <person name="Poliakov A.V."/>
            <person name="Pollet N."/>
            <person name="Robert J."/>
            <person name="Salamov A."/>
            <person name="Sater A.K."/>
            <person name="Schmutz J."/>
            <person name="Terry A."/>
            <person name="Vize P.D."/>
            <person name="Warren W.C."/>
            <person name="Wells D."/>
            <person name="Wills A."/>
            <person name="Wilson R.K."/>
            <person name="Zimmerman L.B."/>
            <person name="Zorn A.M."/>
            <person name="Grainger R."/>
            <person name="Grammer T."/>
            <person name="Khokha M.K."/>
            <person name="Richardson P.M."/>
            <person name="Rokhsar D.S."/>
        </authorList>
    </citation>
    <scope>NUCLEOTIDE SEQUENCE [LARGE SCALE GENOMIC DNA]</scope>
    <source>
        <strain evidence="4">Nigerian</strain>
    </source>
</reference>